<dbReference type="InterPro" id="IPR027417">
    <property type="entry name" value="P-loop_NTPase"/>
</dbReference>
<evidence type="ECO:0000313" key="3">
    <source>
        <dbReference type="Proteomes" id="UP001283109"/>
    </source>
</evidence>
<reference evidence="2 3" key="1">
    <citation type="submission" date="2023-11" db="EMBL/GenBank/DDBJ databases">
        <title>Draft genome sequence of Microbacterium arthrosphaerae JCM 30492.</title>
        <authorList>
            <person name="Zhang G."/>
            <person name="Ding Y."/>
        </authorList>
    </citation>
    <scope>NUCLEOTIDE SEQUENCE [LARGE SCALE GENOMIC DNA]</scope>
    <source>
        <strain evidence="2 3">JCM 30492</strain>
    </source>
</reference>
<dbReference type="InterPro" id="IPR036388">
    <property type="entry name" value="WH-like_DNA-bd_sf"/>
</dbReference>
<dbReference type="InterPro" id="IPR041664">
    <property type="entry name" value="AAA_16"/>
</dbReference>
<protein>
    <submittedName>
        <fullName evidence="2">AAA family ATPase</fullName>
    </submittedName>
</protein>
<dbReference type="SUPFAM" id="SSF46894">
    <property type="entry name" value="C-terminal effector domain of the bipartite response regulators"/>
    <property type="match status" value="1"/>
</dbReference>
<dbReference type="InterPro" id="IPR041617">
    <property type="entry name" value="TPR_MalT"/>
</dbReference>
<keyword evidence="3" id="KW-1185">Reference proteome</keyword>
<accession>A0ABU4H2Z2</accession>
<dbReference type="InterPro" id="IPR000792">
    <property type="entry name" value="Tscrpt_reg_LuxR_C"/>
</dbReference>
<feature type="domain" description="HTH luxR-type" evidence="1">
    <location>
        <begin position="679"/>
        <end position="736"/>
    </location>
</feature>
<organism evidence="2 3">
    <name type="scientific">Microbacterium arthrosphaerae</name>
    <dbReference type="NCBI Taxonomy" id="792652"/>
    <lineage>
        <taxon>Bacteria</taxon>
        <taxon>Bacillati</taxon>
        <taxon>Actinomycetota</taxon>
        <taxon>Actinomycetes</taxon>
        <taxon>Micrococcales</taxon>
        <taxon>Microbacteriaceae</taxon>
        <taxon>Microbacterium</taxon>
    </lineage>
</organism>
<dbReference type="RefSeq" id="WP_318354495.1">
    <property type="nucleotide sequence ID" value="NZ_JAWQEV010000004.1"/>
</dbReference>
<comment type="caution">
    <text evidence="2">The sequence shown here is derived from an EMBL/GenBank/DDBJ whole genome shotgun (WGS) entry which is preliminary data.</text>
</comment>
<dbReference type="Pfam" id="PF13191">
    <property type="entry name" value="AAA_16"/>
    <property type="match status" value="1"/>
</dbReference>
<gene>
    <name evidence="2" type="ORF">R8Z58_13055</name>
</gene>
<proteinExistence type="predicted"/>
<dbReference type="EMBL" id="JAWQEV010000004">
    <property type="protein sequence ID" value="MDW4573702.1"/>
    <property type="molecule type" value="Genomic_DNA"/>
</dbReference>
<dbReference type="Gene3D" id="1.10.10.10">
    <property type="entry name" value="Winged helix-like DNA-binding domain superfamily/Winged helix DNA-binding domain"/>
    <property type="match status" value="1"/>
</dbReference>
<dbReference type="InterPro" id="IPR016032">
    <property type="entry name" value="Sig_transdc_resp-reg_C-effctor"/>
</dbReference>
<dbReference type="Pfam" id="PF00196">
    <property type="entry name" value="GerE"/>
    <property type="match status" value="1"/>
</dbReference>
<dbReference type="SUPFAM" id="SSF52540">
    <property type="entry name" value="P-loop containing nucleoside triphosphate hydrolases"/>
    <property type="match status" value="1"/>
</dbReference>
<dbReference type="Pfam" id="PF17874">
    <property type="entry name" value="TPR_MalT"/>
    <property type="match status" value="1"/>
</dbReference>
<dbReference type="InterPro" id="IPR059106">
    <property type="entry name" value="WHD_MalT"/>
</dbReference>
<dbReference type="Proteomes" id="UP001283109">
    <property type="component" value="Unassembled WGS sequence"/>
</dbReference>
<dbReference type="Pfam" id="PF25873">
    <property type="entry name" value="WHD_MalT"/>
    <property type="match status" value="1"/>
</dbReference>
<evidence type="ECO:0000313" key="2">
    <source>
        <dbReference type="EMBL" id="MDW4573702.1"/>
    </source>
</evidence>
<dbReference type="Gene3D" id="1.25.40.10">
    <property type="entry name" value="Tetratricopeptide repeat domain"/>
    <property type="match status" value="1"/>
</dbReference>
<sequence>MLRESVQGGPDLQSVLLSSKIQTPPLRKGAVSRRALIDRARESGARVVSVTAPAGYGKSTLLTEWAATDSRNVAWVSLDRSDIDPASLLSVIAAAAVALSPAAAEVVADMRGIGAAALGRSAPLLAGALAAAPDSFVLFVDDLHWADSPDCQDALEVLFSRLPEGSQIVLASRREPPLIGRLRAAGDAWEIAMADLLLGHADARVIFHEAGADDVDDADLHSIVERCEGWPTGLFLCALVARSGGDAASVTGDDRYLADYLYRECVARLPEDMQSFLRRSAVLDQLSAASCNAVLGIEDARARLHELEAANLFLVAMDRRRGWFRFHSLFREFLLVELERADGAAVVTDLHRRAAAWHQEHGASAQAVEHLLWAGETERAADRIAELGLPMYQRGEVSTVKRWLSELGDDLVRSYPPLVVSMAWTAILLGDVAAGERWSRILGAVDLETIPEDSRTEFESARAMVRSAMGERGVDRIVADAAYAMKHEPVTSPWRDQAVHLWATACLLTDDLPAAKSAFEEAIDLATMMGNTDTVILSEPELAMFAIDAGRWDAAARHADRGVAAIDDSHMDGYPTTALALAVAARVAVRDGDREQGKRLLARGMRARIGCTHLLPVHSIRSRIQLAKAHVALGDRSAAWHLVREIDELLRKRPDVGALSSQVEALRAGLAAEPAAGGSVPLTPAELRLLPYLQTHLTIAEIGQRLFISRNTVSSEVGSIYRKLAVTTRGAAVERASALGLLGG</sequence>
<dbReference type="SUPFAM" id="SSF48452">
    <property type="entry name" value="TPR-like"/>
    <property type="match status" value="1"/>
</dbReference>
<dbReference type="Gene3D" id="3.40.50.300">
    <property type="entry name" value="P-loop containing nucleotide triphosphate hydrolases"/>
    <property type="match status" value="1"/>
</dbReference>
<name>A0ABU4H2Z2_9MICO</name>
<dbReference type="SMART" id="SM00421">
    <property type="entry name" value="HTH_LUXR"/>
    <property type="match status" value="1"/>
</dbReference>
<dbReference type="InterPro" id="IPR011990">
    <property type="entry name" value="TPR-like_helical_dom_sf"/>
</dbReference>
<evidence type="ECO:0000259" key="1">
    <source>
        <dbReference type="SMART" id="SM00421"/>
    </source>
</evidence>